<sequence length="520" mass="57234">MPHEILPTPAGDEFAAAFIRSGLPVVQPATARTAGEGPHDCIVFQNGLLIDGTGAPMWGPVTIVVQKGMITSLTKSHHAPPPREGARVIECHGQVLTPGFIDCHAHIGAPFHAANGTMPHADYVYALWLAHGVTTIREAGCFNGLTWTKDQQAAAAAGRIAAPRIHPYAAFPATNDYVNILHTPDAARDWVARARDNGAEGVKFFGAPPHVMQAALAECRRLGLRSCCHHSQLAVGRMNARDTAQWGLTSTEHFYGIPEALLERNTVQDFPVDYNYSDEYRRFSTAGTTFDQAARPGSPKWEAALDAFIAAGHTFVPTFNVYDTNRDLMRMRGADWHAVYTDPNLWRYFQPQRGGHGAYWHRWSTRDEVAWRNAFRDWMTFVNAFKARGGRVCVGSDSGFMFQLYGFGYVRELELLLEAGFTPLETIRAATAQGAELLGIDADVGTLEVGKRGDILVHDHNPMEDFKLLYGTGALRLADHTEDAGFVRGLKLVIKDGIIYDTDALLADIARQVRARRAQA</sequence>
<dbReference type="Gene3D" id="3.20.20.140">
    <property type="entry name" value="Metal-dependent hydrolases"/>
    <property type="match status" value="1"/>
</dbReference>
<accession>A0A7W4JTT7</accession>
<dbReference type="Gene3D" id="2.30.40.10">
    <property type="entry name" value="Urease, subunit C, domain 1"/>
    <property type="match status" value="2"/>
</dbReference>
<keyword evidence="2" id="KW-0378">Hydrolase</keyword>
<proteinExistence type="predicted"/>
<organism evidence="2 3">
    <name type="scientific">Gluconacetobacter azotocaptans</name>
    <dbReference type="NCBI Taxonomy" id="142834"/>
    <lineage>
        <taxon>Bacteria</taxon>
        <taxon>Pseudomonadati</taxon>
        <taxon>Pseudomonadota</taxon>
        <taxon>Alphaproteobacteria</taxon>
        <taxon>Acetobacterales</taxon>
        <taxon>Acetobacteraceae</taxon>
        <taxon>Gluconacetobacter</taxon>
    </lineage>
</organism>
<dbReference type="GO" id="GO:0016810">
    <property type="term" value="F:hydrolase activity, acting on carbon-nitrogen (but not peptide) bonds"/>
    <property type="evidence" value="ECO:0007669"/>
    <property type="project" value="InterPro"/>
</dbReference>
<dbReference type="PANTHER" id="PTHR43135:SF3">
    <property type="entry name" value="ALPHA-D-RIBOSE 1-METHYLPHOSPHONATE 5-TRIPHOSPHATE DIPHOSPHATASE"/>
    <property type="match status" value="1"/>
</dbReference>
<reference evidence="2 3" key="1">
    <citation type="submission" date="2020-04" db="EMBL/GenBank/DDBJ databases">
        <title>Description of novel Gluconacetobacter.</title>
        <authorList>
            <person name="Sombolestani A."/>
        </authorList>
    </citation>
    <scope>NUCLEOTIDE SEQUENCE [LARGE SCALE GENOMIC DNA]</scope>
    <source>
        <strain evidence="2 3">LMG 21311</strain>
    </source>
</reference>
<dbReference type="InterPro" id="IPR011059">
    <property type="entry name" value="Metal-dep_hydrolase_composite"/>
</dbReference>
<dbReference type="Gene3D" id="3.30.110.90">
    <property type="entry name" value="Amidohydrolase"/>
    <property type="match status" value="1"/>
</dbReference>
<dbReference type="RefSeq" id="WP_183119940.1">
    <property type="nucleotide sequence ID" value="NZ_JABEQF010000009.1"/>
</dbReference>
<evidence type="ECO:0000313" key="2">
    <source>
        <dbReference type="EMBL" id="MBB2190796.1"/>
    </source>
</evidence>
<name>A0A7W4JTT7_9PROT</name>
<dbReference type="SUPFAM" id="SSF51338">
    <property type="entry name" value="Composite domain of metallo-dependent hydrolases"/>
    <property type="match status" value="1"/>
</dbReference>
<dbReference type="Gene3D" id="1.20.58.520">
    <property type="entry name" value="Amidohydrolase"/>
    <property type="match status" value="1"/>
</dbReference>
<feature type="domain" description="Amidohydrolase-related" evidence="1">
    <location>
        <begin position="378"/>
        <end position="467"/>
    </location>
</feature>
<evidence type="ECO:0000313" key="3">
    <source>
        <dbReference type="Proteomes" id="UP000555756"/>
    </source>
</evidence>
<dbReference type="InterPro" id="IPR051781">
    <property type="entry name" value="Metallo-dep_Hydrolase"/>
</dbReference>
<protein>
    <submittedName>
        <fullName evidence="2">Amidohydrolase family protein</fullName>
    </submittedName>
</protein>
<evidence type="ECO:0000259" key="1">
    <source>
        <dbReference type="Pfam" id="PF01979"/>
    </source>
</evidence>
<keyword evidence="3" id="KW-1185">Reference proteome</keyword>
<dbReference type="EMBL" id="JABEQF010000009">
    <property type="protein sequence ID" value="MBB2190796.1"/>
    <property type="molecule type" value="Genomic_DNA"/>
</dbReference>
<dbReference type="PANTHER" id="PTHR43135">
    <property type="entry name" value="ALPHA-D-RIBOSE 1-METHYLPHOSPHONATE 5-TRIPHOSPHATE DIPHOSPHATASE"/>
    <property type="match status" value="1"/>
</dbReference>
<comment type="caution">
    <text evidence="2">The sequence shown here is derived from an EMBL/GenBank/DDBJ whole genome shotgun (WGS) entry which is preliminary data.</text>
</comment>
<dbReference type="InterPro" id="IPR032466">
    <property type="entry name" value="Metal_Hydrolase"/>
</dbReference>
<dbReference type="Proteomes" id="UP000555756">
    <property type="component" value="Unassembled WGS sequence"/>
</dbReference>
<dbReference type="InterPro" id="IPR006680">
    <property type="entry name" value="Amidohydro-rel"/>
</dbReference>
<gene>
    <name evidence="2" type="ORF">HLH34_12635</name>
</gene>
<dbReference type="SUPFAM" id="SSF51556">
    <property type="entry name" value="Metallo-dependent hydrolases"/>
    <property type="match status" value="1"/>
</dbReference>
<dbReference type="Pfam" id="PF01979">
    <property type="entry name" value="Amidohydro_1"/>
    <property type="match status" value="1"/>
</dbReference>
<dbReference type="AlphaFoldDB" id="A0A7W4JTT7"/>